<dbReference type="GO" id="GO:0030170">
    <property type="term" value="F:pyridoxal phosphate binding"/>
    <property type="evidence" value="ECO:0007669"/>
    <property type="project" value="TreeGrafter"/>
</dbReference>
<dbReference type="PANTHER" id="PTHR30244:SF36">
    <property type="entry name" value="3-OXO-GLUCOSE-6-PHOSPHATE:GLUTAMATE AMINOTRANSFERASE"/>
    <property type="match status" value="1"/>
</dbReference>
<dbReference type="GO" id="GO:0008483">
    <property type="term" value="F:transaminase activity"/>
    <property type="evidence" value="ECO:0007669"/>
    <property type="project" value="UniProtKB-KW"/>
</dbReference>
<dbReference type="Proteomes" id="UP001320898">
    <property type="component" value="Unassembled WGS sequence"/>
</dbReference>
<feature type="active site" description="Proton acceptor" evidence="3">
    <location>
        <position position="184"/>
    </location>
</feature>
<dbReference type="InterPro" id="IPR015422">
    <property type="entry name" value="PyrdxlP-dep_Trfase_small"/>
</dbReference>
<comment type="caution">
    <text evidence="6">The sequence shown here is derived from an EMBL/GenBank/DDBJ whole genome shotgun (WGS) entry which is preliminary data.</text>
</comment>
<evidence type="ECO:0000256" key="2">
    <source>
        <dbReference type="ARBA" id="ARBA00037999"/>
    </source>
</evidence>
<feature type="modified residue" description="N6-(pyridoxal phosphate)lysine" evidence="4">
    <location>
        <position position="184"/>
    </location>
</feature>
<keyword evidence="7" id="KW-1185">Reference proteome</keyword>
<dbReference type="InterPro" id="IPR000653">
    <property type="entry name" value="DegT/StrS_aminotransferase"/>
</dbReference>
<dbReference type="AlphaFoldDB" id="A0AAW5R3V7"/>
<dbReference type="Gene3D" id="3.40.640.10">
    <property type="entry name" value="Type I PLP-dependent aspartate aminotransferase-like (Major domain)"/>
    <property type="match status" value="1"/>
</dbReference>
<evidence type="ECO:0000256" key="4">
    <source>
        <dbReference type="PIRSR" id="PIRSR000390-2"/>
    </source>
</evidence>
<evidence type="ECO:0000256" key="5">
    <source>
        <dbReference type="RuleBase" id="RU004508"/>
    </source>
</evidence>
<evidence type="ECO:0000313" key="6">
    <source>
        <dbReference type="EMBL" id="MCT8974613.1"/>
    </source>
</evidence>
<dbReference type="PIRSF" id="PIRSF000390">
    <property type="entry name" value="PLP_StrS"/>
    <property type="match status" value="1"/>
</dbReference>
<sequence>MDFLSVRYTYDVLREPIDRAVAETLDSGWYLRGDRTVTFERDFAAYCGTRFAVGSSNGLDALYAILAAYRIGPGDEVIVPAHTFIATWLAVSRTGATPVPVDADPATMNMDLGKAAASITGRTRAIIPVHLYGTVTDVVALRRAVAGRDIRIVEDAAQAHGAAIDGVRAGALGDAAAFSFYPGKNLGAFGDAGAVTTDDGELATRVRDLSNYGSPEKYVHDYVGVNARMDEIQAAVLSVKLAVLDEWTRRRQEIARTYDAELKDCAGLTLPELEDDPARQVWHLYVVRTAERDRLAARLEELGVPTIIHYPVPIHRQGAYRALFPDSSFPVAEAISETCLSLPIGPHLTNEEVGRVIDGVRAALR</sequence>
<dbReference type="Gene3D" id="3.90.1150.10">
    <property type="entry name" value="Aspartate Aminotransferase, domain 1"/>
    <property type="match status" value="1"/>
</dbReference>
<dbReference type="SUPFAM" id="SSF53383">
    <property type="entry name" value="PLP-dependent transferases"/>
    <property type="match status" value="1"/>
</dbReference>
<comment type="similarity">
    <text evidence="2 5">Belongs to the DegT/DnrJ/EryC1 family.</text>
</comment>
<dbReference type="PANTHER" id="PTHR30244">
    <property type="entry name" value="TRANSAMINASE"/>
    <property type="match status" value="1"/>
</dbReference>
<dbReference type="EMBL" id="JALIDZ010000013">
    <property type="protein sequence ID" value="MCT8974613.1"/>
    <property type="molecule type" value="Genomic_DNA"/>
</dbReference>
<name>A0AAW5R3V7_9HYPH</name>
<evidence type="ECO:0000313" key="7">
    <source>
        <dbReference type="Proteomes" id="UP001320898"/>
    </source>
</evidence>
<dbReference type="InterPro" id="IPR015421">
    <property type="entry name" value="PyrdxlP-dep_Trfase_major"/>
</dbReference>
<evidence type="ECO:0000256" key="1">
    <source>
        <dbReference type="ARBA" id="ARBA00022898"/>
    </source>
</evidence>
<protein>
    <submittedName>
        <fullName evidence="6">DegT/DnrJ/EryC1/StrS family aminotransferase</fullName>
    </submittedName>
</protein>
<reference evidence="6 7" key="1">
    <citation type="submission" date="2022-04" db="EMBL/GenBank/DDBJ databases">
        <authorList>
            <person name="Ye Y.-Q."/>
            <person name="Du Z.-J."/>
        </authorList>
    </citation>
    <scope>NUCLEOTIDE SEQUENCE [LARGE SCALE GENOMIC DNA]</scope>
    <source>
        <strain evidence="6 7">A6E488</strain>
    </source>
</reference>
<organism evidence="6 7">
    <name type="scientific">Microbaculum marinisediminis</name>
    <dbReference type="NCBI Taxonomy" id="2931392"/>
    <lineage>
        <taxon>Bacteria</taxon>
        <taxon>Pseudomonadati</taxon>
        <taxon>Pseudomonadota</taxon>
        <taxon>Alphaproteobacteria</taxon>
        <taxon>Hyphomicrobiales</taxon>
        <taxon>Tepidamorphaceae</taxon>
        <taxon>Microbaculum</taxon>
    </lineage>
</organism>
<keyword evidence="6" id="KW-0032">Aminotransferase</keyword>
<evidence type="ECO:0000256" key="3">
    <source>
        <dbReference type="PIRSR" id="PIRSR000390-1"/>
    </source>
</evidence>
<dbReference type="RefSeq" id="WP_261618198.1">
    <property type="nucleotide sequence ID" value="NZ_JALIDZ010000013.1"/>
</dbReference>
<dbReference type="CDD" id="cd00616">
    <property type="entry name" value="AHBA_syn"/>
    <property type="match status" value="1"/>
</dbReference>
<proteinExistence type="inferred from homology"/>
<keyword evidence="6" id="KW-0808">Transferase</keyword>
<dbReference type="Pfam" id="PF01041">
    <property type="entry name" value="DegT_DnrJ_EryC1"/>
    <property type="match status" value="1"/>
</dbReference>
<dbReference type="GO" id="GO:0000271">
    <property type="term" value="P:polysaccharide biosynthetic process"/>
    <property type="evidence" value="ECO:0007669"/>
    <property type="project" value="TreeGrafter"/>
</dbReference>
<keyword evidence="1 4" id="KW-0663">Pyridoxal phosphate</keyword>
<accession>A0AAW5R3V7</accession>
<gene>
    <name evidence="6" type="ORF">MUB46_22335</name>
</gene>
<dbReference type="InterPro" id="IPR015424">
    <property type="entry name" value="PyrdxlP-dep_Trfase"/>
</dbReference>